<accession>A0ABU0NKM8</accession>
<keyword evidence="3" id="KW-1185">Reference proteome</keyword>
<reference evidence="2 3" key="1">
    <citation type="submission" date="2023-07" db="EMBL/GenBank/DDBJ databases">
        <title>Comparative genomics of wheat-associated soil bacteria to identify genetic determinants of phenazine resistance.</title>
        <authorList>
            <person name="Mouncey N."/>
        </authorList>
    </citation>
    <scope>NUCLEOTIDE SEQUENCE [LARGE SCALE GENOMIC DNA]</scope>
    <source>
        <strain evidence="2 3">B2I6</strain>
    </source>
</reference>
<dbReference type="Proteomes" id="UP001230654">
    <property type="component" value="Unassembled WGS sequence"/>
</dbReference>
<organism evidence="2 3">
    <name type="scientific">Streptomyces rishiriensis</name>
    <dbReference type="NCBI Taxonomy" id="68264"/>
    <lineage>
        <taxon>Bacteria</taxon>
        <taxon>Bacillati</taxon>
        <taxon>Actinomycetota</taxon>
        <taxon>Actinomycetes</taxon>
        <taxon>Kitasatosporales</taxon>
        <taxon>Streptomycetaceae</taxon>
        <taxon>Streptomyces</taxon>
    </lineage>
</organism>
<gene>
    <name evidence="2" type="ORF">QF030_001248</name>
</gene>
<evidence type="ECO:0000313" key="2">
    <source>
        <dbReference type="EMBL" id="MDQ0579070.1"/>
    </source>
</evidence>
<protein>
    <submittedName>
        <fullName evidence="2">Uncharacterized protein</fullName>
    </submittedName>
</protein>
<evidence type="ECO:0000313" key="3">
    <source>
        <dbReference type="Proteomes" id="UP001230654"/>
    </source>
</evidence>
<dbReference type="EMBL" id="JAUSWV010000002">
    <property type="protein sequence ID" value="MDQ0579070.1"/>
    <property type="molecule type" value="Genomic_DNA"/>
</dbReference>
<feature type="region of interest" description="Disordered" evidence="1">
    <location>
        <begin position="253"/>
        <end position="275"/>
    </location>
</feature>
<comment type="caution">
    <text evidence="2">The sequence shown here is derived from an EMBL/GenBank/DDBJ whole genome shotgun (WGS) entry which is preliminary data.</text>
</comment>
<sequence>MPRYQLRLVRVRKVSHWVLPSAAARPIRDRPSRMCAKSFSSRASPSALARPVEAESGQGLGGALDDAGALLGAEGVAVAPDPAVLGLHEGEGEGVEDLGGAEPDVGVAPRREFGAEVVGVVRAQGTVDTVAGDDQIGVREVLCGDPALVLQPYAERAGPGGEDLQQLVPADAVPLVARLTGRQVPYVGDALVPADGLLLDRVRRLGVADAESVEEALPVRDTPAVGRALRVALVDGDVVGRILPLEQDREIQAGGPAADTGDLHAHSQELPVVVD</sequence>
<proteinExistence type="predicted"/>
<name>A0ABU0NKM8_STRRH</name>
<evidence type="ECO:0000256" key="1">
    <source>
        <dbReference type="SAM" id="MobiDB-lite"/>
    </source>
</evidence>